<sequence>MDRWLVIRMIVPMTSPDAFVARSNLVPSAILWGPDFDGWNSSYLHIDSKPWFAQVTELSQQGNGVVIMDRPHEMRELRIAEFYNWANVTLVLAPYAYELFEYRSEFATQALLVHQPHFIDKIFYHPVADTRPEDIIPAGDLGAFYPSGARLADMIRKKTFRFGYVAINDTKISNRPINETKNLPPKSKNNKSVSSPIHDGHTWYKNMPKQLQPDRQKTFEKVIVSLSNKDSDEKIIKTLKWWLTHDQERNSKAQADQDWILNSFSMDRYAEDVWKMVWQVKEGHSGMILPYKFDFFVTIDSSKDQIDKLQLVVINVDDNCSILWMVPCLTLGSVLARFLKAPAGVFEAVGPEHHSRTNFWNSKARS</sequence>
<dbReference type="OrthoDB" id="3338772at2759"/>
<evidence type="ECO:0000313" key="2">
    <source>
        <dbReference type="EMBL" id="POW20958.1"/>
    </source>
</evidence>
<keyword evidence="3" id="KW-1185">Reference proteome</keyword>
<name>A0A2S4WGX2_9BASI</name>
<gene>
    <name evidence="2" type="ORF">PSHT_02990</name>
</gene>
<feature type="non-terminal residue" evidence="2">
    <location>
        <position position="366"/>
    </location>
</feature>
<protein>
    <submittedName>
        <fullName evidence="2">Uncharacterized protein</fullName>
    </submittedName>
</protein>
<dbReference type="AlphaFoldDB" id="A0A2S4WGX2"/>
<dbReference type="VEuPathDB" id="FungiDB:PSHT_02990"/>
<organism evidence="2 3">
    <name type="scientific">Puccinia striiformis</name>
    <dbReference type="NCBI Taxonomy" id="27350"/>
    <lineage>
        <taxon>Eukaryota</taxon>
        <taxon>Fungi</taxon>
        <taxon>Dikarya</taxon>
        <taxon>Basidiomycota</taxon>
        <taxon>Pucciniomycotina</taxon>
        <taxon>Pucciniomycetes</taxon>
        <taxon>Pucciniales</taxon>
        <taxon>Pucciniaceae</taxon>
        <taxon>Puccinia</taxon>
    </lineage>
</organism>
<reference evidence="3" key="2">
    <citation type="journal article" date="2018" name="BMC Genomics">
        <title>Genomic insights into host adaptation between the wheat stripe rust pathogen (Puccinia striiformis f. sp. tritici) and the barley stripe rust pathogen (Puccinia striiformis f. sp. hordei).</title>
        <authorList>
            <person name="Xia C."/>
            <person name="Wang M."/>
            <person name="Yin C."/>
            <person name="Cornejo O.E."/>
            <person name="Hulbert S.H."/>
            <person name="Chen X."/>
        </authorList>
    </citation>
    <scope>NUCLEOTIDE SEQUENCE [LARGE SCALE GENOMIC DNA]</scope>
    <source>
        <strain evidence="3">93TX-2</strain>
    </source>
</reference>
<feature type="region of interest" description="Disordered" evidence="1">
    <location>
        <begin position="176"/>
        <end position="195"/>
    </location>
</feature>
<proteinExistence type="predicted"/>
<comment type="caution">
    <text evidence="2">The sequence shown here is derived from an EMBL/GenBank/DDBJ whole genome shotgun (WGS) entry which is preliminary data.</text>
</comment>
<accession>A0A2S4WGX2</accession>
<reference evidence="2 3" key="1">
    <citation type="submission" date="2017-12" db="EMBL/GenBank/DDBJ databases">
        <title>Gene loss provides genomic basis for host adaptation in cereal stripe rust fungi.</title>
        <authorList>
            <person name="Xia C."/>
        </authorList>
    </citation>
    <scope>NUCLEOTIDE SEQUENCE [LARGE SCALE GENOMIC DNA]</scope>
    <source>
        <strain evidence="2 3">93TX-2</strain>
    </source>
</reference>
<reference evidence="3" key="3">
    <citation type="journal article" date="2018" name="Mol. Plant Microbe Interact.">
        <title>Genome sequence resources for the wheat stripe rust pathogen (Puccinia striiformis f. sp. tritici) and the barley stripe rust pathogen (Puccinia striiformis f. sp. hordei).</title>
        <authorList>
            <person name="Xia C."/>
            <person name="Wang M."/>
            <person name="Yin C."/>
            <person name="Cornejo O.E."/>
            <person name="Hulbert S.H."/>
            <person name="Chen X."/>
        </authorList>
    </citation>
    <scope>NUCLEOTIDE SEQUENCE [LARGE SCALE GENOMIC DNA]</scope>
    <source>
        <strain evidence="3">93TX-2</strain>
    </source>
</reference>
<evidence type="ECO:0000256" key="1">
    <source>
        <dbReference type="SAM" id="MobiDB-lite"/>
    </source>
</evidence>
<evidence type="ECO:0000313" key="3">
    <source>
        <dbReference type="Proteomes" id="UP000238274"/>
    </source>
</evidence>
<dbReference type="VEuPathDB" id="FungiDB:PSTT_08837"/>
<dbReference type="EMBL" id="PKSM01000027">
    <property type="protein sequence ID" value="POW20958.1"/>
    <property type="molecule type" value="Genomic_DNA"/>
</dbReference>
<dbReference type="Proteomes" id="UP000238274">
    <property type="component" value="Unassembled WGS sequence"/>
</dbReference>
<feature type="compositionally biased region" description="Low complexity" evidence="1">
    <location>
        <begin position="181"/>
        <end position="195"/>
    </location>
</feature>